<gene>
    <name evidence="2" type="ORF">NE237_004395</name>
</gene>
<protein>
    <recommendedName>
        <fullName evidence="1">F-box domain-containing protein</fullName>
    </recommendedName>
</protein>
<dbReference type="PANTHER" id="PTHR31672">
    <property type="entry name" value="BNACNNG10540D PROTEIN"/>
    <property type="match status" value="1"/>
</dbReference>
<dbReference type="InterPro" id="IPR013187">
    <property type="entry name" value="F-box-assoc_dom_typ3"/>
</dbReference>
<dbReference type="NCBIfam" id="TIGR01640">
    <property type="entry name" value="F_box_assoc_1"/>
    <property type="match status" value="1"/>
</dbReference>
<evidence type="ECO:0000259" key="1">
    <source>
        <dbReference type="PROSITE" id="PS50181"/>
    </source>
</evidence>
<dbReference type="OrthoDB" id="1023261at2759"/>
<dbReference type="PROSITE" id="PS50181">
    <property type="entry name" value="FBOX"/>
    <property type="match status" value="1"/>
</dbReference>
<organism evidence="2 3">
    <name type="scientific">Protea cynaroides</name>
    <dbReference type="NCBI Taxonomy" id="273540"/>
    <lineage>
        <taxon>Eukaryota</taxon>
        <taxon>Viridiplantae</taxon>
        <taxon>Streptophyta</taxon>
        <taxon>Embryophyta</taxon>
        <taxon>Tracheophyta</taxon>
        <taxon>Spermatophyta</taxon>
        <taxon>Magnoliopsida</taxon>
        <taxon>Proteales</taxon>
        <taxon>Proteaceae</taxon>
        <taxon>Protea</taxon>
    </lineage>
</organism>
<evidence type="ECO:0000313" key="3">
    <source>
        <dbReference type="Proteomes" id="UP001141806"/>
    </source>
</evidence>
<name>A0A9Q0KJC7_9MAGN</name>
<dbReference type="Pfam" id="PF12937">
    <property type="entry name" value="F-box-like"/>
    <property type="match status" value="1"/>
</dbReference>
<dbReference type="Gene3D" id="1.20.1280.50">
    <property type="match status" value="1"/>
</dbReference>
<proteinExistence type="predicted"/>
<dbReference type="Pfam" id="PF08268">
    <property type="entry name" value="FBA_3"/>
    <property type="match status" value="1"/>
</dbReference>
<dbReference type="SMART" id="SM00256">
    <property type="entry name" value="FBOX"/>
    <property type="match status" value="1"/>
</dbReference>
<accession>A0A9Q0KJC7</accession>
<dbReference type="AlphaFoldDB" id="A0A9Q0KJC7"/>
<dbReference type="InterPro" id="IPR050796">
    <property type="entry name" value="SCF_F-box_component"/>
</dbReference>
<dbReference type="InterPro" id="IPR001810">
    <property type="entry name" value="F-box_dom"/>
</dbReference>
<evidence type="ECO:0000313" key="2">
    <source>
        <dbReference type="EMBL" id="KAJ4971296.1"/>
    </source>
</evidence>
<dbReference type="SUPFAM" id="SSF81383">
    <property type="entry name" value="F-box domain"/>
    <property type="match status" value="1"/>
</dbReference>
<dbReference type="InterPro" id="IPR036047">
    <property type="entry name" value="F-box-like_dom_sf"/>
</dbReference>
<keyword evidence="3" id="KW-1185">Reference proteome</keyword>
<sequence>MTIPPFLQIVSNSKNRKRFKLLSVKTIYTSMANASDLPQELLRILPLELVTQILVRLPVKSLLRFKCVCKDWFTRISDPLFAKAQLQQFKPIHGLICQSSKPGIFSYFNLQKGGEKEIDFKVDKLLWDTVLVHSCNGLLLLQEHKFDCQFYVCNPVIQWHLKLPKFHPRYKIYSWSSSLVYDNSNHKYKVVITFYDTVSYMCGVFTLGDKEGGGDGNSCGFWRVLNMPADYKLACCEPLAVNGALHWMAYKKSEEERRKVDTYVLLMDIASEEFRVIKSPLRPTLWWLLDLLEIKGSLCLFCPVSFDQVDFWVLSDNLKQAWNKQFSINYRLLISESRPSQNLVFHPLVVMENPSPVIIFFCYMTEKLIFYNLDTGEFKVEHKGISMSGMATVYVNSLIRC</sequence>
<dbReference type="Proteomes" id="UP001141806">
    <property type="component" value="Unassembled WGS sequence"/>
</dbReference>
<dbReference type="EMBL" id="JAMYWD010000005">
    <property type="protein sequence ID" value="KAJ4971296.1"/>
    <property type="molecule type" value="Genomic_DNA"/>
</dbReference>
<comment type="caution">
    <text evidence="2">The sequence shown here is derived from an EMBL/GenBank/DDBJ whole genome shotgun (WGS) entry which is preliminary data.</text>
</comment>
<dbReference type="PANTHER" id="PTHR31672:SF13">
    <property type="entry name" value="F-BOX PROTEIN CPR30-LIKE"/>
    <property type="match status" value="1"/>
</dbReference>
<dbReference type="CDD" id="cd22157">
    <property type="entry name" value="F-box_AtFBW1-like"/>
    <property type="match status" value="1"/>
</dbReference>
<feature type="domain" description="F-box" evidence="1">
    <location>
        <begin position="39"/>
        <end position="84"/>
    </location>
</feature>
<dbReference type="InterPro" id="IPR017451">
    <property type="entry name" value="F-box-assoc_interact_dom"/>
</dbReference>
<reference evidence="2" key="1">
    <citation type="journal article" date="2023" name="Plant J.">
        <title>The genome of the king protea, Protea cynaroides.</title>
        <authorList>
            <person name="Chang J."/>
            <person name="Duong T.A."/>
            <person name="Schoeman C."/>
            <person name="Ma X."/>
            <person name="Roodt D."/>
            <person name="Barker N."/>
            <person name="Li Z."/>
            <person name="Van de Peer Y."/>
            <person name="Mizrachi E."/>
        </authorList>
    </citation>
    <scope>NUCLEOTIDE SEQUENCE</scope>
    <source>
        <tissue evidence="2">Young leaves</tissue>
    </source>
</reference>